<name>A0AA38G3L0_TAXCH</name>
<proteinExistence type="predicted"/>
<reference evidence="1 2" key="1">
    <citation type="journal article" date="2021" name="Nat. Plants">
        <title>The Taxus genome provides insights into paclitaxel biosynthesis.</title>
        <authorList>
            <person name="Xiong X."/>
            <person name="Gou J."/>
            <person name="Liao Q."/>
            <person name="Li Y."/>
            <person name="Zhou Q."/>
            <person name="Bi G."/>
            <person name="Li C."/>
            <person name="Du R."/>
            <person name="Wang X."/>
            <person name="Sun T."/>
            <person name="Guo L."/>
            <person name="Liang H."/>
            <person name="Lu P."/>
            <person name="Wu Y."/>
            <person name="Zhang Z."/>
            <person name="Ro D.K."/>
            <person name="Shang Y."/>
            <person name="Huang S."/>
            <person name="Yan J."/>
        </authorList>
    </citation>
    <scope>NUCLEOTIDE SEQUENCE [LARGE SCALE GENOMIC DNA]</scope>
    <source>
        <strain evidence="1">Ta-2019</strain>
    </source>
</reference>
<keyword evidence="2" id="KW-1185">Reference proteome</keyword>
<gene>
    <name evidence="1" type="ORF">KI387_023325</name>
</gene>
<dbReference type="Proteomes" id="UP000824469">
    <property type="component" value="Unassembled WGS sequence"/>
</dbReference>
<feature type="non-terminal residue" evidence="1">
    <location>
        <position position="1"/>
    </location>
</feature>
<evidence type="ECO:0000313" key="2">
    <source>
        <dbReference type="Proteomes" id="UP000824469"/>
    </source>
</evidence>
<dbReference type="AlphaFoldDB" id="A0AA38G3L0"/>
<feature type="non-terminal residue" evidence="1">
    <location>
        <position position="138"/>
    </location>
</feature>
<evidence type="ECO:0000313" key="1">
    <source>
        <dbReference type="EMBL" id="KAH9314698.1"/>
    </source>
</evidence>
<accession>A0AA38G3L0</accession>
<sequence>VEVIESILGDSYHFWSRHACSNLEIALAFVSFCLLLHWDPIVVKFSTDDEIYPTHRVGLHEELLNFSLLDPLLWVEEVDELTIRSGCSIQWLYGQYHDLLHYAQNVQSLLSAGQLDHRLLPEVHIDEAMFLVHSSTEK</sequence>
<dbReference type="EMBL" id="JAHRHJ020000005">
    <property type="protein sequence ID" value="KAH9314698.1"/>
    <property type="molecule type" value="Genomic_DNA"/>
</dbReference>
<protein>
    <submittedName>
        <fullName evidence="1">Uncharacterized protein</fullName>
    </submittedName>
</protein>
<comment type="caution">
    <text evidence="1">The sequence shown here is derived from an EMBL/GenBank/DDBJ whole genome shotgun (WGS) entry which is preliminary data.</text>
</comment>
<organism evidence="1 2">
    <name type="scientific">Taxus chinensis</name>
    <name type="common">Chinese yew</name>
    <name type="synonym">Taxus wallichiana var. chinensis</name>
    <dbReference type="NCBI Taxonomy" id="29808"/>
    <lineage>
        <taxon>Eukaryota</taxon>
        <taxon>Viridiplantae</taxon>
        <taxon>Streptophyta</taxon>
        <taxon>Embryophyta</taxon>
        <taxon>Tracheophyta</taxon>
        <taxon>Spermatophyta</taxon>
        <taxon>Pinopsida</taxon>
        <taxon>Pinidae</taxon>
        <taxon>Conifers II</taxon>
        <taxon>Cupressales</taxon>
        <taxon>Taxaceae</taxon>
        <taxon>Taxus</taxon>
    </lineage>
</organism>